<dbReference type="OrthoDB" id="18959at2759"/>
<sequence>MADIEQIGQNTLISQAKEVFESVTNASSSSLKNPAKIKTELTHLKQFLSKLKFQYLEQETRDKFLRLLLIDEKNITKEDVDLILSENQQFKATLKLLKREIEALTEQAENLAEEVVNLNDQLQKHKAEVKESLSEAAQLQEELDQLMNEGENENYKTLFNFKKLIDSDDIGLSEAISIANSAVESDEATLKQLDDQLKEAQKQTEEKRRELEQLERKTQELESQVGEDHTPVKRNEQQEYAQQLNDIKTALARFVSSS</sequence>
<evidence type="ECO:0000313" key="5">
    <source>
        <dbReference type="Proteomes" id="UP000241107"/>
    </source>
</evidence>
<keyword evidence="1" id="KW-0175">Coiled coil</keyword>
<dbReference type="PANTHER" id="PTHR37329:SF1">
    <property type="entry name" value="KINETOCHORE PROTEIN SOS7"/>
    <property type="match status" value="1"/>
</dbReference>
<keyword evidence="5" id="KW-1185">Reference proteome</keyword>
<dbReference type="EMBL" id="PYFQ01000016">
    <property type="protein sequence ID" value="PSK35355.1"/>
    <property type="molecule type" value="Genomic_DNA"/>
</dbReference>
<dbReference type="Proteomes" id="UP000241107">
    <property type="component" value="Unassembled WGS sequence"/>
</dbReference>
<dbReference type="GO" id="GO:0051315">
    <property type="term" value="P:attachment of mitotic spindle microtubules to kinetochore"/>
    <property type="evidence" value="ECO:0007669"/>
    <property type="project" value="TreeGrafter"/>
</dbReference>
<organism evidence="4 5">
    <name type="scientific">Candidozyma pseudohaemuli</name>
    <dbReference type="NCBI Taxonomy" id="418784"/>
    <lineage>
        <taxon>Eukaryota</taxon>
        <taxon>Fungi</taxon>
        <taxon>Dikarya</taxon>
        <taxon>Ascomycota</taxon>
        <taxon>Saccharomycotina</taxon>
        <taxon>Pichiomycetes</taxon>
        <taxon>Metschnikowiaceae</taxon>
        <taxon>Candidozyma</taxon>
    </lineage>
</organism>
<dbReference type="STRING" id="418784.A0A2P7YHB2"/>
<evidence type="ECO:0000313" key="4">
    <source>
        <dbReference type="EMBL" id="PSK35355.1"/>
    </source>
</evidence>
<evidence type="ECO:0000256" key="2">
    <source>
        <dbReference type="SAM" id="MobiDB-lite"/>
    </source>
</evidence>
<dbReference type="Pfam" id="PF20882">
    <property type="entry name" value="Sos7"/>
    <property type="match status" value="1"/>
</dbReference>
<evidence type="ECO:0000256" key="1">
    <source>
        <dbReference type="SAM" id="Coils"/>
    </source>
</evidence>
<dbReference type="RefSeq" id="XP_024711871.1">
    <property type="nucleotide sequence ID" value="XM_024859919.1"/>
</dbReference>
<dbReference type="InterPro" id="IPR048781">
    <property type="entry name" value="Sos7_CC"/>
</dbReference>
<feature type="domain" description="Kinetochore protein Sos7 coiled-coil" evidence="3">
    <location>
        <begin position="47"/>
        <end position="117"/>
    </location>
</feature>
<gene>
    <name evidence="4" type="ORF">C7M61_004600</name>
</gene>
<dbReference type="GO" id="GO:0000776">
    <property type="term" value="C:kinetochore"/>
    <property type="evidence" value="ECO:0007669"/>
    <property type="project" value="InterPro"/>
</dbReference>
<feature type="region of interest" description="Disordered" evidence="2">
    <location>
        <begin position="201"/>
        <end position="237"/>
    </location>
</feature>
<comment type="caution">
    <text evidence="4">The sequence shown here is derived from an EMBL/GenBank/DDBJ whole genome shotgun (WGS) entry which is preliminary data.</text>
</comment>
<dbReference type="GO" id="GO:0034501">
    <property type="term" value="P:protein localization to kinetochore"/>
    <property type="evidence" value="ECO:0007669"/>
    <property type="project" value="InterPro"/>
</dbReference>
<evidence type="ECO:0000259" key="3">
    <source>
        <dbReference type="Pfam" id="PF20882"/>
    </source>
</evidence>
<dbReference type="InterPro" id="IPR037475">
    <property type="entry name" value="Sos7"/>
</dbReference>
<feature type="coiled-coil region" evidence="1">
    <location>
        <begin position="87"/>
        <end position="156"/>
    </location>
</feature>
<dbReference type="GeneID" id="36567987"/>
<protein>
    <recommendedName>
        <fullName evidence="3">Kinetochore protein Sos7 coiled-coil domain-containing protein</fullName>
    </recommendedName>
</protein>
<dbReference type="VEuPathDB" id="FungiDB:C7M61_004600"/>
<dbReference type="AlphaFoldDB" id="A0A2P7YHB2"/>
<name>A0A2P7YHB2_9ASCO</name>
<dbReference type="PANTHER" id="PTHR37329">
    <property type="entry name" value="KINETOCHORE PROTEIN SOS7"/>
    <property type="match status" value="1"/>
</dbReference>
<proteinExistence type="predicted"/>
<reference evidence="4 5" key="1">
    <citation type="submission" date="2018-03" db="EMBL/GenBank/DDBJ databases">
        <title>Candida pseudohaemulonii genome assembly and annotation.</title>
        <authorList>
            <person name="Munoz J.F."/>
            <person name="Gade L.G."/>
            <person name="Chow N.A."/>
            <person name="Litvintseva A.P."/>
            <person name="Loparev V.N."/>
            <person name="Cuomo C.A."/>
        </authorList>
    </citation>
    <scope>NUCLEOTIDE SEQUENCE [LARGE SCALE GENOMIC DNA]</scope>
    <source>
        <strain evidence="4 5">B12108</strain>
    </source>
</reference>
<accession>A0A2P7YHB2</accession>